<sequence>MICVHLLVECVVGFIFRKINRLVLLTSLFSLINADRLVA</sequence>
<gene>
    <name evidence="1" type="ORF">FVP01_04240</name>
</gene>
<proteinExistence type="predicted"/>
<dbReference type="Proteomes" id="UP000321504">
    <property type="component" value="Unassembled WGS sequence"/>
</dbReference>
<accession>A0AA46L7U2</accession>
<dbReference type="AlphaFoldDB" id="A0AA46L7U2"/>
<protein>
    <submittedName>
        <fullName evidence="1">Uncharacterized protein</fullName>
    </submittedName>
</protein>
<dbReference type="EMBL" id="VRMQ01000001">
    <property type="protein sequence ID" value="TXN18200.1"/>
    <property type="molecule type" value="Genomic_DNA"/>
</dbReference>
<name>A0AA46L7U2_VIBPH</name>
<organism evidence="1 2">
    <name type="scientific">Vibrio parahaemolyticus</name>
    <dbReference type="NCBI Taxonomy" id="670"/>
    <lineage>
        <taxon>Bacteria</taxon>
        <taxon>Pseudomonadati</taxon>
        <taxon>Pseudomonadota</taxon>
        <taxon>Gammaproteobacteria</taxon>
        <taxon>Vibrionales</taxon>
        <taxon>Vibrionaceae</taxon>
        <taxon>Vibrio</taxon>
    </lineage>
</organism>
<evidence type="ECO:0000313" key="2">
    <source>
        <dbReference type="Proteomes" id="UP000321504"/>
    </source>
</evidence>
<comment type="caution">
    <text evidence="1">The sequence shown here is derived from an EMBL/GenBank/DDBJ whole genome shotgun (WGS) entry which is preliminary data.</text>
</comment>
<reference evidence="1 2" key="1">
    <citation type="submission" date="2019-08" db="EMBL/GenBank/DDBJ databases">
        <title>Emerging of two pre-pandemic pathogenic O4:KUT lineages of Vibrio parahaemolyticus in coastal eastern China.</title>
        <authorList>
            <person name="Yu H."/>
        </authorList>
    </citation>
    <scope>NUCLEOTIDE SEQUENCE [LARGE SCALE GENOMIC DNA]</scope>
    <source>
        <strain evidence="1 2">HZ17-383</strain>
    </source>
</reference>
<evidence type="ECO:0000313" key="1">
    <source>
        <dbReference type="EMBL" id="TXN18200.1"/>
    </source>
</evidence>